<organism evidence="2 3">
    <name type="scientific">Kocuria dechangensis</name>
    <dbReference type="NCBI Taxonomy" id="1176249"/>
    <lineage>
        <taxon>Bacteria</taxon>
        <taxon>Bacillati</taxon>
        <taxon>Actinomycetota</taxon>
        <taxon>Actinomycetes</taxon>
        <taxon>Micrococcales</taxon>
        <taxon>Micrococcaceae</taxon>
        <taxon>Kocuria</taxon>
    </lineage>
</organism>
<dbReference type="AlphaFoldDB" id="A0A917GTT3"/>
<evidence type="ECO:0000256" key="1">
    <source>
        <dbReference type="SAM" id="MobiDB-lite"/>
    </source>
</evidence>
<gene>
    <name evidence="2" type="ORF">GCM10011374_18840</name>
</gene>
<dbReference type="EMBL" id="BMEQ01000008">
    <property type="protein sequence ID" value="GGG56185.1"/>
    <property type="molecule type" value="Genomic_DNA"/>
</dbReference>
<name>A0A917GTT3_9MICC</name>
<evidence type="ECO:0000313" key="2">
    <source>
        <dbReference type="EMBL" id="GGG56185.1"/>
    </source>
</evidence>
<protein>
    <recommendedName>
        <fullName evidence="4">YtxH domain-containing protein</fullName>
    </recommendedName>
</protein>
<evidence type="ECO:0000313" key="3">
    <source>
        <dbReference type="Proteomes" id="UP000638848"/>
    </source>
</evidence>
<accession>A0A917GTT3</accession>
<proteinExistence type="predicted"/>
<sequence>MIKRLIFATGFAVGFVVGSASGRKSYESLKQNALKTWHDPKVQEKVSEGTDWVKAEVPVVGEKLAGGAKKAAGTVGTKAADASSAVKEKVSGSTTDTDKGTATAGTGESDYSHLETAKPVVTDSPVNTAEPFPAPGESSN</sequence>
<dbReference type="RefSeq" id="WP_188536546.1">
    <property type="nucleotide sequence ID" value="NZ_BMEQ01000008.1"/>
</dbReference>
<keyword evidence="3" id="KW-1185">Reference proteome</keyword>
<reference evidence="2" key="2">
    <citation type="submission" date="2020-09" db="EMBL/GenBank/DDBJ databases">
        <authorList>
            <person name="Sun Q."/>
            <person name="Zhou Y."/>
        </authorList>
    </citation>
    <scope>NUCLEOTIDE SEQUENCE</scope>
    <source>
        <strain evidence="2">CGMCC 1.12187</strain>
    </source>
</reference>
<evidence type="ECO:0008006" key="4">
    <source>
        <dbReference type="Google" id="ProtNLM"/>
    </source>
</evidence>
<dbReference type="Proteomes" id="UP000638848">
    <property type="component" value="Unassembled WGS sequence"/>
</dbReference>
<feature type="compositionally biased region" description="Low complexity" evidence="1">
    <location>
        <begin position="91"/>
        <end position="107"/>
    </location>
</feature>
<comment type="caution">
    <text evidence="2">The sequence shown here is derived from an EMBL/GenBank/DDBJ whole genome shotgun (WGS) entry which is preliminary data.</text>
</comment>
<feature type="compositionally biased region" description="Low complexity" evidence="1">
    <location>
        <begin position="66"/>
        <end position="82"/>
    </location>
</feature>
<feature type="region of interest" description="Disordered" evidence="1">
    <location>
        <begin position="66"/>
        <end position="140"/>
    </location>
</feature>
<reference evidence="2" key="1">
    <citation type="journal article" date="2014" name="Int. J. Syst. Evol. Microbiol.">
        <title>Complete genome sequence of Corynebacterium casei LMG S-19264T (=DSM 44701T), isolated from a smear-ripened cheese.</title>
        <authorList>
            <consortium name="US DOE Joint Genome Institute (JGI-PGF)"/>
            <person name="Walter F."/>
            <person name="Albersmeier A."/>
            <person name="Kalinowski J."/>
            <person name="Ruckert C."/>
        </authorList>
    </citation>
    <scope>NUCLEOTIDE SEQUENCE</scope>
    <source>
        <strain evidence="2">CGMCC 1.12187</strain>
    </source>
</reference>